<name>A0ABS6H709_9PROT</name>
<proteinExistence type="predicted"/>
<dbReference type="EMBL" id="JAERQM010000001">
    <property type="protein sequence ID" value="MBU8543281.1"/>
    <property type="molecule type" value="Genomic_DNA"/>
</dbReference>
<keyword evidence="2" id="KW-1185">Reference proteome</keyword>
<organism evidence="1 2">
    <name type="scientific">Falsiroseomonas oleicola</name>
    <dbReference type="NCBI Taxonomy" id="2801474"/>
    <lineage>
        <taxon>Bacteria</taxon>
        <taxon>Pseudomonadati</taxon>
        <taxon>Pseudomonadota</taxon>
        <taxon>Alphaproteobacteria</taxon>
        <taxon>Acetobacterales</taxon>
        <taxon>Roseomonadaceae</taxon>
        <taxon>Falsiroseomonas</taxon>
    </lineage>
</organism>
<evidence type="ECO:0000313" key="2">
    <source>
        <dbReference type="Proteomes" id="UP000689967"/>
    </source>
</evidence>
<dbReference type="Proteomes" id="UP000689967">
    <property type="component" value="Unassembled WGS sequence"/>
</dbReference>
<comment type="caution">
    <text evidence="1">The sequence shown here is derived from an EMBL/GenBank/DDBJ whole genome shotgun (WGS) entry which is preliminary data.</text>
</comment>
<protein>
    <recommendedName>
        <fullName evidence="3">Acyltransferase</fullName>
    </recommendedName>
</protein>
<gene>
    <name evidence="1" type="ORF">JJQ90_06165</name>
</gene>
<dbReference type="RefSeq" id="WP_216873560.1">
    <property type="nucleotide sequence ID" value="NZ_JAERQM010000001.1"/>
</dbReference>
<reference evidence="1 2" key="1">
    <citation type="submission" date="2021-01" db="EMBL/GenBank/DDBJ databases">
        <title>Roseomonas sp. nov, a bacterium isolated from an oil production mixture in Yumen Oilfield.</title>
        <authorList>
            <person name="Wu D."/>
        </authorList>
    </citation>
    <scope>NUCLEOTIDE SEQUENCE [LARGE SCALE GENOMIC DNA]</scope>
    <source>
        <strain evidence="1 2">ROY-5-3</strain>
    </source>
</reference>
<sequence length="253" mass="27189">MSLRRLHPGPGRQMIADLSWASLRVPRCTLAARLAIPRALAARNALAAPRPPWTVLFTKAFALAAEAQPALRRLHATLPRPHLLEAPHAVGCIVLEREHEGVATLALARFTEAHATPIADLAARLHQAKTAPPGESRHFHRLLRFARLPWPLRRLMLRWAVARGRPLLRYGGTFAISALGARGAVIVDSVSVLPGFLSYGPIGADGGVQVFLSFDHRVMDGADGATALEGLEAAMETLVAAELAGMRQLIPAG</sequence>
<accession>A0ABS6H709</accession>
<evidence type="ECO:0000313" key="1">
    <source>
        <dbReference type="EMBL" id="MBU8543281.1"/>
    </source>
</evidence>
<evidence type="ECO:0008006" key="3">
    <source>
        <dbReference type="Google" id="ProtNLM"/>
    </source>
</evidence>